<name>A0A9D1ZYS4_9FIRM</name>
<evidence type="ECO:0000313" key="2">
    <source>
        <dbReference type="EMBL" id="HIY96459.1"/>
    </source>
</evidence>
<feature type="chain" id="PRO_5039571204" evidence="1">
    <location>
        <begin position="21"/>
        <end position="1505"/>
    </location>
</feature>
<dbReference type="EMBL" id="DXCQ01000021">
    <property type="protein sequence ID" value="HIY96459.1"/>
    <property type="molecule type" value="Genomic_DNA"/>
</dbReference>
<comment type="caution">
    <text evidence="2">The sequence shown here is derived from an EMBL/GenBank/DDBJ whole genome shotgun (WGS) entry which is preliminary data.</text>
</comment>
<keyword evidence="1" id="KW-0732">Signal</keyword>
<gene>
    <name evidence="2" type="ORF">H9729_02105</name>
</gene>
<accession>A0A9D1ZYS4</accession>
<proteinExistence type="predicted"/>
<dbReference type="PROSITE" id="PS51257">
    <property type="entry name" value="PROKAR_LIPOPROTEIN"/>
    <property type="match status" value="1"/>
</dbReference>
<evidence type="ECO:0000256" key="1">
    <source>
        <dbReference type="SAM" id="SignalP"/>
    </source>
</evidence>
<sequence length="1505" mass="168514">MKKKIVVLLFLAFACSLLFAGCGNLGNLGGGDGSGDGSENPESSYMVSDAEWDAALAEEAFANFRLEISYHQQSGASTTEERLELYVMPLGNGVRSREVMYEITDGEQSILSDIYYETDENGNRSYTVNTDEQGNFVSLTEGTDPAHTGEILLPALSLHGHFDEFGYFANENTYKWVEVSLPEFMAEPIDEVRVSFIDGRVTAVSLYVEEVESSYEIVMNFTDYGETTVELPGTDTPEMPADTEEMWRKAFAEESFANVTILMQQNGPITDYYYEIEHNDDGKTSLTHEYSDIDGDVSEKYYETRNGTTWLYTQQDNGAWTTEEQASDSHGTFSSNFFIFAQMAELFDEFTDNGSGIYTAGELPLDMGGGVETMQNLRVVIQDGKLMSFTFEYDMGEDGTLQAQIEVSKYGETYFDMPIPDVPIDPPDNDMTEDEWKKALAEDTFSNVSMVYKSIAGETLGSMYVYHNTTGDGRLSYIEMDSLAGPTRFYCEVIGDVTNFYVEKDGSWILSDGSMLDAYGSFIPLVIGLQEQYDLFTYTDGRYVSNGEITISFYGDDIVLKSVELTFENGLLTEYSSESETAGSVFIGFSDYGETTVELPEIGEPEEPEDSKYIVTENEWTDAFSAGQMANVTLTINAGDMPSDSQIYKFQTDAEPPRFFCGANTGNLQDGLVYELTQDGNYEYFYENGQWYKRLASDSTIESTFLWTEDFIGLFNAMEYDADEKCYIGYEIEGNHILPSSTMGTLRIWFEDKFPVKIVFESDGGQSIDIAFSDHWSTTVEIPEDALPEEPSAGYTVDAEGWDAAFGPENLQNVTYTAIMSGEEHTAKVMLDASPARLQYIMEIGTSYYEIAEVGGWQYLPGQDGGWIKQYFSDMDYKEQAYAIFSDLIGLFQEAAYDEENSRYIAENVTLTAFGGATGTLYVYFENGRATELLLDAEDPAEDVSVTFYDYGETYFDLPEAEEISSDTMDETDWHNALAEEVFENVRVVSSADTGSISQSMNLERFTESGAALTRAESQGITEYYETQNGVTYHYFHYNDKFVKQIVSSYTNPLDAILFYVRAVRENYSLFADGFDAAERCYRADSLAYEEGNFGIAMKNPAICFEDGKLVRITFMQEEFDICLDFAAYGEISFAIPDGAEEIPMGPIDDADEVTAEQWMEALAESSFVNVTIRKGIEVIHDGNGVTSVDTEIQRSEANGEQLTRIQDTNSEYYEQFYKTAGGATYCLLGGLWLPAESTLFDTAILPVLQNLQGRFSEAVCGPTCLYNLPESDAGIYGTLYNVTVRFLDGKLVEIKGYQTPDTSANRKLVITFDNYGDTVVEIPAEGEIFGNEQWDALFAEENFANVSLKMGSPYQTTTVWHTENGGIPVTRDESDGTERYFRTENGVTWMYTLQNGVWNAEPIDDPVTQEYKHGNYGQAMFFLQQLVGKLGEFAYEPNGIFVATDIYLDMGMGELLFHRCIVTFEGDRLSSVSFEYTVNDETQIVEITLYDYGTTTVDLPEVSA</sequence>
<organism evidence="2 3">
    <name type="scientific">Candidatus Borkfalkia excrementigallinarum</name>
    <dbReference type="NCBI Taxonomy" id="2838506"/>
    <lineage>
        <taxon>Bacteria</taxon>
        <taxon>Bacillati</taxon>
        <taxon>Bacillota</taxon>
        <taxon>Clostridia</taxon>
        <taxon>Christensenellales</taxon>
        <taxon>Christensenellaceae</taxon>
        <taxon>Candidatus Borkfalkia</taxon>
    </lineage>
</organism>
<feature type="signal peptide" evidence="1">
    <location>
        <begin position="1"/>
        <end position="20"/>
    </location>
</feature>
<reference evidence="2" key="1">
    <citation type="journal article" date="2021" name="PeerJ">
        <title>Extensive microbial diversity within the chicken gut microbiome revealed by metagenomics and culture.</title>
        <authorList>
            <person name="Gilroy R."/>
            <person name="Ravi A."/>
            <person name="Getino M."/>
            <person name="Pursley I."/>
            <person name="Horton D.L."/>
            <person name="Alikhan N.F."/>
            <person name="Baker D."/>
            <person name="Gharbi K."/>
            <person name="Hall N."/>
            <person name="Watson M."/>
            <person name="Adriaenssens E.M."/>
            <person name="Foster-Nyarko E."/>
            <person name="Jarju S."/>
            <person name="Secka A."/>
            <person name="Antonio M."/>
            <person name="Oren A."/>
            <person name="Chaudhuri R.R."/>
            <person name="La Ragione R."/>
            <person name="Hildebrand F."/>
            <person name="Pallen M.J."/>
        </authorList>
    </citation>
    <scope>NUCLEOTIDE SEQUENCE</scope>
    <source>
        <strain evidence="2">1345</strain>
    </source>
</reference>
<reference evidence="2" key="2">
    <citation type="submission" date="2021-04" db="EMBL/GenBank/DDBJ databases">
        <authorList>
            <person name="Gilroy R."/>
        </authorList>
    </citation>
    <scope>NUCLEOTIDE SEQUENCE</scope>
    <source>
        <strain evidence="2">1345</strain>
    </source>
</reference>
<protein>
    <submittedName>
        <fullName evidence="2">Uncharacterized protein</fullName>
    </submittedName>
</protein>
<evidence type="ECO:0000313" key="3">
    <source>
        <dbReference type="Proteomes" id="UP000886750"/>
    </source>
</evidence>
<dbReference type="Proteomes" id="UP000886750">
    <property type="component" value="Unassembled WGS sequence"/>
</dbReference>